<reference evidence="2 3" key="1">
    <citation type="submission" date="2019-11" db="EMBL/GenBank/DDBJ databases">
        <title>Draft genome sequence of Blautia luti DSM 14534T, isolated from human stool.</title>
        <authorList>
            <person name="Ortiz R."/>
            <person name="Melis-Arcos F."/>
            <person name="Covarrubias P."/>
            <person name="Cardenas J.P."/>
            <person name="Perez-Donoso J."/>
            <person name="Almonacid D."/>
        </authorList>
    </citation>
    <scope>NUCLEOTIDE SEQUENCE [LARGE SCALE GENOMIC DNA]</scope>
    <source>
        <strain evidence="2 3">DSM 14534</strain>
    </source>
</reference>
<accession>A0A844GMF4</accession>
<comment type="caution">
    <text evidence="2">The sequence shown here is derived from an EMBL/GenBank/DDBJ whole genome shotgun (WGS) entry which is preliminary data.</text>
</comment>
<proteinExistence type="predicted"/>
<organism evidence="2 3">
    <name type="scientific">Blautia luti DSM 14534 = JCM 17040</name>
    <dbReference type="NCBI Taxonomy" id="649762"/>
    <lineage>
        <taxon>Bacteria</taxon>
        <taxon>Bacillati</taxon>
        <taxon>Bacillota</taxon>
        <taxon>Clostridia</taxon>
        <taxon>Lachnospirales</taxon>
        <taxon>Lachnospiraceae</taxon>
        <taxon>Blautia</taxon>
    </lineage>
</organism>
<evidence type="ECO:0000313" key="2">
    <source>
        <dbReference type="EMBL" id="MTD61194.1"/>
    </source>
</evidence>
<keyword evidence="1" id="KW-0812">Transmembrane</keyword>
<feature type="transmembrane region" description="Helical" evidence="1">
    <location>
        <begin position="12"/>
        <end position="33"/>
    </location>
</feature>
<sequence>MNKQTKREIRWLAVKVLVIVLAIGLAFWGYAFVYRGKTEPPAKYLVTNQDAAVYSLRGQIQMLSQKEDLIAFAFEDRKKEKEYGTYIIPGLKYTRTFLNAQGSEQAVCTSMTPQGLAVTDEYVLISAYCHTAKHNSVIYVINKETHRFIKEVVLPGLPHVGGLAYDLDHDMLWYSSNTNGIAQAVSIKMPVFKDYSYADNRMPVQVNQTCSLYGIVRDSFMTFYKGCLYVGCFNKYTESSIARYAVDEEGNLVNTLDEELGMNFEMAVPLDYSTISEQAQGMAFYNDKLLLSHSFGILPSRVVFYEQSDKRLYVNENSAKTYRFPEMIEQIVVDGDDLYVLFESGAYAYRGYAGNVVDRVLKLNLPKMESYEEEKTLLNIE</sequence>
<dbReference type="Proteomes" id="UP000437824">
    <property type="component" value="Unassembled WGS sequence"/>
</dbReference>
<keyword evidence="1" id="KW-0472">Membrane</keyword>
<gene>
    <name evidence="2" type="ORF">GKZ57_07920</name>
</gene>
<protein>
    <submittedName>
        <fullName evidence="2">Uncharacterized protein</fullName>
    </submittedName>
</protein>
<dbReference type="RefSeq" id="WP_154780237.1">
    <property type="nucleotide sequence ID" value="NZ_WMBC01000005.1"/>
</dbReference>
<dbReference type="EMBL" id="WMBC01000005">
    <property type="protein sequence ID" value="MTD61194.1"/>
    <property type="molecule type" value="Genomic_DNA"/>
</dbReference>
<name>A0A844GMF4_9FIRM</name>
<evidence type="ECO:0000313" key="3">
    <source>
        <dbReference type="Proteomes" id="UP000437824"/>
    </source>
</evidence>
<dbReference type="AlphaFoldDB" id="A0A844GMF4"/>
<keyword evidence="1" id="KW-1133">Transmembrane helix</keyword>
<evidence type="ECO:0000256" key="1">
    <source>
        <dbReference type="SAM" id="Phobius"/>
    </source>
</evidence>
<dbReference type="SUPFAM" id="SSF63825">
    <property type="entry name" value="YWTD domain"/>
    <property type="match status" value="1"/>
</dbReference>